<dbReference type="GO" id="GO:0022857">
    <property type="term" value="F:transmembrane transporter activity"/>
    <property type="evidence" value="ECO:0007669"/>
    <property type="project" value="InterPro"/>
</dbReference>
<feature type="transmembrane region" description="Helical" evidence="6">
    <location>
        <begin position="369"/>
        <end position="389"/>
    </location>
</feature>
<dbReference type="InterPro" id="IPR036259">
    <property type="entry name" value="MFS_trans_sf"/>
</dbReference>
<feature type="transmembrane region" description="Helical" evidence="6">
    <location>
        <begin position="395"/>
        <end position="419"/>
    </location>
</feature>
<evidence type="ECO:0000313" key="8">
    <source>
        <dbReference type="EMBL" id="CRG91132.1"/>
    </source>
</evidence>
<feature type="transmembrane region" description="Helical" evidence="6">
    <location>
        <begin position="474"/>
        <end position="491"/>
    </location>
</feature>
<evidence type="ECO:0000256" key="4">
    <source>
        <dbReference type="ARBA" id="ARBA00023136"/>
    </source>
</evidence>
<dbReference type="Proteomes" id="UP000054383">
    <property type="component" value="Unassembled WGS sequence"/>
</dbReference>
<feature type="transmembrane region" description="Helical" evidence="6">
    <location>
        <begin position="237"/>
        <end position="255"/>
    </location>
</feature>
<dbReference type="OrthoDB" id="2985014at2759"/>
<feature type="region of interest" description="Disordered" evidence="5">
    <location>
        <begin position="499"/>
        <end position="525"/>
    </location>
</feature>
<proteinExistence type="predicted"/>
<feature type="transmembrane region" description="Helical" evidence="6">
    <location>
        <begin position="306"/>
        <end position="328"/>
    </location>
</feature>
<evidence type="ECO:0000313" key="9">
    <source>
        <dbReference type="Proteomes" id="UP000054383"/>
    </source>
</evidence>
<dbReference type="Gene3D" id="1.20.1250.20">
    <property type="entry name" value="MFS general substrate transporter like domains"/>
    <property type="match status" value="1"/>
</dbReference>
<organism evidence="8 9">
    <name type="scientific">Talaromyces islandicus</name>
    <name type="common">Penicillium islandicum</name>
    <dbReference type="NCBI Taxonomy" id="28573"/>
    <lineage>
        <taxon>Eukaryota</taxon>
        <taxon>Fungi</taxon>
        <taxon>Dikarya</taxon>
        <taxon>Ascomycota</taxon>
        <taxon>Pezizomycotina</taxon>
        <taxon>Eurotiomycetes</taxon>
        <taxon>Eurotiomycetidae</taxon>
        <taxon>Eurotiales</taxon>
        <taxon>Trichocomaceae</taxon>
        <taxon>Talaromyces</taxon>
        <taxon>Talaromyces sect. Islandici</taxon>
    </lineage>
</organism>
<feature type="transmembrane region" description="Helical" evidence="6">
    <location>
        <begin position="431"/>
        <end position="454"/>
    </location>
</feature>
<gene>
    <name evidence="8" type="ORF">PISL3812_08180</name>
</gene>
<keyword evidence="3 6" id="KW-1133">Transmembrane helix</keyword>
<keyword evidence="2 6" id="KW-0812">Transmembrane</keyword>
<dbReference type="InterPro" id="IPR020846">
    <property type="entry name" value="MFS_dom"/>
</dbReference>
<dbReference type="PROSITE" id="PS50850">
    <property type="entry name" value="MFS"/>
    <property type="match status" value="1"/>
</dbReference>
<dbReference type="PANTHER" id="PTHR42718:SF23">
    <property type="entry name" value="MAJOR FACILITATOR SUPERFAMILY (MFS) PROFILE DOMAIN-CONTAINING PROTEIN"/>
    <property type="match status" value="1"/>
</dbReference>
<dbReference type="GO" id="GO:0016020">
    <property type="term" value="C:membrane"/>
    <property type="evidence" value="ECO:0007669"/>
    <property type="project" value="UniProtKB-SubCell"/>
</dbReference>
<evidence type="ECO:0000256" key="1">
    <source>
        <dbReference type="ARBA" id="ARBA00004141"/>
    </source>
</evidence>
<evidence type="ECO:0000256" key="6">
    <source>
        <dbReference type="SAM" id="Phobius"/>
    </source>
</evidence>
<accession>A0A0U1M6Y8</accession>
<feature type="transmembrane region" description="Helical" evidence="6">
    <location>
        <begin position="267"/>
        <end position="285"/>
    </location>
</feature>
<evidence type="ECO:0000256" key="3">
    <source>
        <dbReference type="ARBA" id="ARBA00022989"/>
    </source>
</evidence>
<evidence type="ECO:0000259" key="7">
    <source>
        <dbReference type="PROSITE" id="PS50850"/>
    </source>
</evidence>
<feature type="transmembrane region" description="Helical" evidence="6">
    <location>
        <begin position="166"/>
        <end position="189"/>
    </location>
</feature>
<feature type="domain" description="Major facilitator superfamily (MFS) profile" evidence="7">
    <location>
        <begin position="39"/>
        <end position="496"/>
    </location>
</feature>
<feature type="transmembrane region" description="Helical" evidence="6">
    <location>
        <begin position="38"/>
        <end position="63"/>
    </location>
</feature>
<comment type="subcellular location">
    <subcellularLocation>
        <location evidence="1">Membrane</location>
        <topology evidence="1">Multi-pass membrane protein</topology>
    </subcellularLocation>
</comment>
<feature type="transmembrane region" description="Helical" evidence="6">
    <location>
        <begin position="75"/>
        <end position="93"/>
    </location>
</feature>
<sequence>MTAAKEESGPSQDASQDEQLRNPNDRPECFSSTVQECLFVLTTTMAIAQTSFFQGLVIVVSASIGQDLNMNSAEITWITAGVSLTSGAFLLAFGKVADMFGRRIMFMASMAGFTVALVIAGFANTAIYMDVFSGVMGIFCASVVPPAVGSLGVVYSKPSKRKNRAFACFSAGNPLGYVGGMIVSGVASQVGSWRVAFWALAVIYAIFTLLTVWTVPNDPPKTAVTLNWQSVKRLDPIGMLLAISGIALFSTALSTAGDAPKGWQTPYVIVLLVLGVVLIGSFLYWQSIYSSPLMPLYVWKDRNFSLLMGSLSLGFMAFIGGQFWIALYMQEVKHYRPLEITARLLPMIINGILVNIVCGLILHKVSNKLLMMIGATAYLVAFLIISFTPDDGIYWAWYFVPLLLMVVGADIEFNVVNMYVMSSLPPSDQSLAGGIFNTASKFCANISLGITTAIYNSVRNQGPASPIKPYLSTYWFAAASAGLGVLLVPFLKLGTQGHQGKAESSDESVEGLETPNAELEVETKA</sequence>
<name>A0A0U1M6Y8_TALIS</name>
<feature type="transmembrane region" description="Helical" evidence="6">
    <location>
        <begin position="340"/>
        <end position="362"/>
    </location>
</feature>
<dbReference type="PANTHER" id="PTHR42718">
    <property type="entry name" value="MAJOR FACILITATOR SUPERFAMILY MULTIDRUG TRANSPORTER MFSC"/>
    <property type="match status" value="1"/>
</dbReference>
<dbReference type="SUPFAM" id="SSF103473">
    <property type="entry name" value="MFS general substrate transporter"/>
    <property type="match status" value="1"/>
</dbReference>
<keyword evidence="4 6" id="KW-0472">Membrane</keyword>
<reference evidence="8 9" key="1">
    <citation type="submission" date="2015-04" db="EMBL/GenBank/DDBJ databases">
        <authorList>
            <person name="Syromyatnikov M.Y."/>
            <person name="Popov V.N."/>
        </authorList>
    </citation>
    <scope>NUCLEOTIDE SEQUENCE [LARGE SCALE GENOMIC DNA]</scope>
    <source>
        <strain evidence="8">WF-38-12</strain>
    </source>
</reference>
<dbReference type="EMBL" id="CVMT01000009">
    <property type="protein sequence ID" value="CRG91132.1"/>
    <property type="molecule type" value="Genomic_DNA"/>
</dbReference>
<feature type="transmembrane region" description="Helical" evidence="6">
    <location>
        <begin position="105"/>
        <end position="129"/>
    </location>
</feature>
<protein>
    <submittedName>
        <fullName evidence="8">Tetracenomycin C resistance and export protein</fullName>
    </submittedName>
</protein>
<feature type="transmembrane region" description="Helical" evidence="6">
    <location>
        <begin position="135"/>
        <end position="154"/>
    </location>
</feature>
<dbReference type="InterPro" id="IPR011701">
    <property type="entry name" value="MFS"/>
</dbReference>
<feature type="region of interest" description="Disordered" evidence="5">
    <location>
        <begin position="1"/>
        <end position="26"/>
    </location>
</feature>
<evidence type="ECO:0000256" key="2">
    <source>
        <dbReference type="ARBA" id="ARBA00022692"/>
    </source>
</evidence>
<evidence type="ECO:0000256" key="5">
    <source>
        <dbReference type="SAM" id="MobiDB-lite"/>
    </source>
</evidence>
<dbReference type="AlphaFoldDB" id="A0A0U1M6Y8"/>
<feature type="transmembrane region" description="Helical" evidence="6">
    <location>
        <begin position="195"/>
        <end position="216"/>
    </location>
</feature>
<dbReference type="OMA" id="SYWAFIF"/>
<keyword evidence="9" id="KW-1185">Reference proteome</keyword>
<dbReference type="Pfam" id="PF07690">
    <property type="entry name" value="MFS_1"/>
    <property type="match status" value="1"/>
</dbReference>